<dbReference type="PROSITE" id="PS50949">
    <property type="entry name" value="HTH_GNTR"/>
    <property type="match status" value="1"/>
</dbReference>
<dbReference type="RefSeq" id="WP_076313577.1">
    <property type="nucleotide sequence ID" value="NZ_JBHUMJ010000002.1"/>
</dbReference>
<proteinExistence type="predicted"/>
<feature type="domain" description="HTH gntR-type" evidence="4">
    <location>
        <begin position="19"/>
        <end position="87"/>
    </location>
</feature>
<evidence type="ECO:0000256" key="1">
    <source>
        <dbReference type="ARBA" id="ARBA00023015"/>
    </source>
</evidence>
<evidence type="ECO:0000259" key="4">
    <source>
        <dbReference type="PROSITE" id="PS50949"/>
    </source>
</evidence>
<evidence type="ECO:0000313" key="5">
    <source>
        <dbReference type="EMBL" id="MFD2701339.1"/>
    </source>
</evidence>
<accession>A0ABW5SQ57</accession>
<dbReference type="CDD" id="cd07377">
    <property type="entry name" value="WHTH_GntR"/>
    <property type="match status" value="1"/>
</dbReference>
<dbReference type="InterPro" id="IPR036390">
    <property type="entry name" value="WH_DNA-bd_sf"/>
</dbReference>
<dbReference type="PRINTS" id="PR00035">
    <property type="entry name" value="HTHGNTR"/>
</dbReference>
<gene>
    <name evidence="5" type="ORF">ACFSVM_12750</name>
</gene>
<dbReference type="SMART" id="SM00345">
    <property type="entry name" value="HTH_GNTR"/>
    <property type="match status" value="1"/>
</dbReference>
<dbReference type="Gene3D" id="1.10.10.10">
    <property type="entry name" value="Winged helix-like DNA-binding domain superfamily/Winged helix DNA-binding domain"/>
    <property type="match status" value="1"/>
</dbReference>
<keyword evidence="1" id="KW-0805">Transcription regulation</keyword>
<dbReference type="Proteomes" id="UP001597540">
    <property type="component" value="Unassembled WGS sequence"/>
</dbReference>
<dbReference type="InterPro" id="IPR000524">
    <property type="entry name" value="Tscrpt_reg_HTH_GntR"/>
</dbReference>
<dbReference type="PANTHER" id="PTHR43537">
    <property type="entry name" value="TRANSCRIPTIONAL REGULATOR, GNTR FAMILY"/>
    <property type="match status" value="1"/>
</dbReference>
<dbReference type="Pfam" id="PF07729">
    <property type="entry name" value="FCD"/>
    <property type="match status" value="1"/>
</dbReference>
<dbReference type="InterPro" id="IPR011711">
    <property type="entry name" value="GntR_C"/>
</dbReference>
<evidence type="ECO:0000313" key="6">
    <source>
        <dbReference type="Proteomes" id="UP001597540"/>
    </source>
</evidence>
<protein>
    <submittedName>
        <fullName evidence="5">FadR/GntR family transcriptional regulator</fullName>
    </submittedName>
</protein>
<keyword evidence="6" id="KW-1185">Reference proteome</keyword>
<dbReference type="EMBL" id="JBHUMJ010000002">
    <property type="protein sequence ID" value="MFD2701339.1"/>
    <property type="molecule type" value="Genomic_DNA"/>
</dbReference>
<evidence type="ECO:0000256" key="2">
    <source>
        <dbReference type="ARBA" id="ARBA00023125"/>
    </source>
</evidence>
<dbReference type="Pfam" id="PF00392">
    <property type="entry name" value="GntR"/>
    <property type="match status" value="1"/>
</dbReference>
<dbReference type="PANTHER" id="PTHR43537:SF5">
    <property type="entry name" value="UXU OPERON TRANSCRIPTIONAL REGULATOR"/>
    <property type="match status" value="1"/>
</dbReference>
<keyword evidence="3" id="KW-0804">Transcription</keyword>
<dbReference type="Gene3D" id="1.20.120.530">
    <property type="entry name" value="GntR ligand-binding domain-like"/>
    <property type="match status" value="1"/>
</dbReference>
<evidence type="ECO:0000256" key="3">
    <source>
        <dbReference type="ARBA" id="ARBA00023163"/>
    </source>
</evidence>
<comment type="caution">
    <text evidence="5">The sequence shown here is derived from an EMBL/GenBank/DDBJ whole genome shotgun (WGS) entry which is preliminary data.</text>
</comment>
<name>A0ABW5SQ57_9BACL</name>
<keyword evidence="2" id="KW-0238">DNA-binding</keyword>
<dbReference type="InterPro" id="IPR008920">
    <property type="entry name" value="TF_FadR/GntR_C"/>
</dbReference>
<dbReference type="SUPFAM" id="SSF48008">
    <property type="entry name" value="GntR ligand-binding domain-like"/>
    <property type="match status" value="1"/>
</dbReference>
<sequence>MKSSRRDVICIQFNRVTSSKLYIQIYDQILSQIQSGTFDIGDKLPTERELCAQFGVSRAPIRQALSALEMNGYIYSRQGEGVYVKSTQSPSESASSETSFMLESIAPEDIVEARMNIEPLIAKYAALRASKEEIEALRMTVAQMELETAQGEYVPETDERLHTEIAKASHNDLFLQFVTAIVEAMKQQEMWKFIRDRTVTRPDYRDTNFQEHKEIISAIEQHDGDRAEKLMTSHMQNLYDRYWKHE</sequence>
<dbReference type="SMART" id="SM00895">
    <property type="entry name" value="FCD"/>
    <property type="match status" value="1"/>
</dbReference>
<dbReference type="SUPFAM" id="SSF46785">
    <property type="entry name" value="Winged helix' DNA-binding domain"/>
    <property type="match status" value="1"/>
</dbReference>
<organism evidence="5 6">
    <name type="scientific">Paenibacillus shunpengii</name>
    <dbReference type="NCBI Taxonomy" id="2054424"/>
    <lineage>
        <taxon>Bacteria</taxon>
        <taxon>Bacillati</taxon>
        <taxon>Bacillota</taxon>
        <taxon>Bacilli</taxon>
        <taxon>Bacillales</taxon>
        <taxon>Paenibacillaceae</taxon>
        <taxon>Paenibacillus</taxon>
    </lineage>
</organism>
<reference evidence="6" key="1">
    <citation type="journal article" date="2019" name="Int. J. Syst. Evol. Microbiol.">
        <title>The Global Catalogue of Microorganisms (GCM) 10K type strain sequencing project: providing services to taxonomists for standard genome sequencing and annotation.</title>
        <authorList>
            <consortium name="The Broad Institute Genomics Platform"/>
            <consortium name="The Broad Institute Genome Sequencing Center for Infectious Disease"/>
            <person name="Wu L."/>
            <person name="Ma J."/>
        </authorList>
    </citation>
    <scope>NUCLEOTIDE SEQUENCE [LARGE SCALE GENOMIC DNA]</scope>
    <source>
        <strain evidence="6">KCTC 33849</strain>
    </source>
</reference>
<dbReference type="InterPro" id="IPR036388">
    <property type="entry name" value="WH-like_DNA-bd_sf"/>
</dbReference>